<dbReference type="AlphaFoldDB" id="A0A507B1I5"/>
<reference evidence="2 3" key="1">
    <citation type="submission" date="2019-06" db="EMBL/GenBank/DDBJ databases">
        <title>Draft genome sequence of the filamentous fungus Phialemoniopsis curvata isolated from diesel fuel.</title>
        <authorList>
            <person name="Varaljay V.A."/>
            <person name="Lyon W.J."/>
            <person name="Crouch A.L."/>
            <person name="Drake C.E."/>
            <person name="Hollomon J.M."/>
            <person name="Nadeau L.J."/>
            <person name="Nunn H.S."/>
            <person name="Stevenson B.S."/>
            <person name="Bojanowski C.L."/>
            <person name="Crookes-Goodson W.J."/>
        </authorList>
    </citation>
    <scope>NUCLEOTIDE SEQUENCE [LARGE SCALE GENOMIC DNA]</scope>
    <source>
        <strain evidence="2 3">D216</strain>
    </source>
</reference>
<protein>
    <submittedName>
        <fullName evidence="2">Uncharacterized protein</fullName>
    </submittedName>
</protein>
<sequence length="158" mass="16836">MMLSATVVALLAASPALVDASCFKHGATGNKGKDLYGTSDLGTKANTTAKRLAVNVLRTWLAENGISKADFGIKQNTKNKKRILEKGKCISGMGPRTNCDRGGKKKVDGWQFSWANRADPNLGSCTAVTNSKRLVYRGGEVDADDEDGDEEGIITVTI</sequence>
<dbReference type="GeneID" id="41975447"/>
<dbReference type="Proteomes" id="UP000319257">
    <property type="component" value="Unassembled WGS sequence"/>
</dbReference>
<dbReference type="OrthoDB" id="2887234at2759"/>
<organism evidence="2 3">
    <name type="scientific">Thyridium curvatum</name>
    <dbReference type="NCBI Taxonomy" id="1093900"/>
    <lineage>
        <taxon>Eukaryota</taxon>
        <taxon>Fungi</taxon>
        <taxon>Dikarya</taxon>
        <taxon>Ascomycota</taxon>
        <taxon>Pezizomycotina</taxon>
        <taxon>Sordariomycetes</taxon>
        <taxon>Sordariomycetidae</taxon>
        <taxon>Thyridiales</taxon>
        <taxon>Thyridiaceae</taxon>
        <taxon>Thyridium</taxon>
    </lineage>
</organism>
<evidence type="ECO:0000256" key="1">
    <source>
        <dbReference type="SAM" id="SignalP"/>
    </source>
</evidence>
<evidence type="ECO:0000313" key="3">
    <source>
        <dbReference type="Proteomes" id="UP000319257"/>
    </source>
</evidence>
<feature type="chain" id="PRO_5021191101" evidence="1">
    <location>
        <begin position="21"/>
        <end position="158"/>
    </location>
</feature>
<dbReference type="EMBL" id="SKBQ01000050">
    <property type="protein sequence ID" value="TPX11139.1"/>
    <property type="molecule type" value="Genomic_DNA"/>
</dbReference>
<comment type="caution">
    <text evidence="2">The sequence shown here is derived from an EMBL/GenBank/DDBJ whole genome shotgun (WGS) entry which is preliminary data.</text>
</comment>
<name>A0A507B1I5_9PEZI</name>
<keyword evidence="3" id="KW-1185">Reference proteome</keyword>
<evidence type="ECO:0000313" key="2">
    <source>
        <dbReference type="EMBL" id="TPX11139.1"/>
    </source>
</evidence>
<keyword evidence="1" id="KW-0732">Signal</keyword>
<accession>A0A507B1I5</accession>
<feature type="signal peptide" evidence="1">
    <location>
        <begin position="1"/>
        <end position="20"/>
    </location>
</feature>
<gene>
    <name evidence="2" type="ORF">E0L32_008000</name>
</gene>
<proteinExistence type="predicted"/>
<dbReference type="RefSeq" id="XP_030992850.1">
    <property type="nucleotide sequence ID" value="XM_031142806.1"/>
</dbReference>
<dbReference type="InParanoid" id="A0A507B1I5"/>